<feature type="region of interest" description="Disordered" evidence="1">
    <location>
        <begin position="893"/>
        <end position="1016"/>
    </location>
</feature>
<organism evidence="3 4">
    <name type="scientific">Roseomonas fluvialis</name>
    <dbReference type="NCBI Taxonomy" id="1750527"/>
    <lineage>
        <taxon>Bacteria</taxon>
        <taxon>Pseudomonadati</taxon>
        <taxon>Pseudomonadota</taxon>
        <taxon>Alphaproteobacteria</taxon>
        <taxon>Acetobacterales</taxon>
        <taxon>Roseomonadaceae</taxon>
        <taxon>Roseomonas</taxon>
    </lineage>
</organism>
<proteinExistence type="predicted"/>
<evidence type="ECO:0000256" key="1">
    <source>
        <dbReference type="SAM" id="MobiDB-lite"/>
    </source>
</evidence>
<feature type="domain" description="Gp5/Type VI secretion system Vgr protein OB-fold" evidence="2">
    <location>
        <begin position="547"/>
        <end position="596"/>
    </location>
</feature>
<dbReference type="InterPro" id="IPR006531">
    <property type="entry name" value="Gp5/Vgr_OB"/>
</dbReference>
<dbReference type="RefSeq" id="WP_244408223.1">
    <property type="nucleotide sequence ID" value="NZ_AP025637.1"/>
</dbReference>
<reference evidence="3 4" key="1">
    <citation type="journal article" date="2016" name="Microbes Environ.">
        <title>Phylogenetically diverse aerobic anoxygenic phototrophic bacteria isolated from epilithic biofilms in Tama river, Japan.</title>
        <authorList>
            <person name="Hirose S."/>
            <person name="Matsuura K."/>
            <person name="Haruta S."/>
        </authorList>
    </citation>
    <scope>NUCLEOTIDE SEQUENCE [LARGE SCALE GENOMIC DNA]</scope>
    <source>
        <strain evidence="3 4">S08</strain>
    </source>
</reference>
<name>A0ABN6P8P9_9PROT</name>
<evidence type="ECO:0000259" key="2">
    <source>
        <dbReference type="Pfam" id="PF04717"/>
    </source>
</evidence>
<feature type="compositionally biased region" description="Polar residues" evidence="1">
    <location>
        <begin position="1006"/>
        <end position="1016"/>
    </location>
</feature>
<dbReference type="SUPFAM" id="SSF69279">
    <property type="entry name" value="Phage tail proteins"/>
    <property type="match status" value="1"/>
</dbReference>
<dbReference type="EMBL" id="AP025637">
    <property type="protein sequence ID" value="BDG74014.1"/>
    <property type="molecule type" value="Genomic_DNA"/>
</dbReference>
<feature type="compositionally biased region" description="Polar residues" evidence="1">
    <location>
        <begin position="628"/>
        <end position="639"/>
    </location>
</feature>
<dbReference type="InterPro" id="IPR037026">
    <property type="entry name" value="Vgr_OB-fold_dom_sf"/>
</dbReference>
<evidence type="ECO:0000313" key="3">
    <source>
        <dbReference type="EMBL" id="BDG74014.1"/>
    </source>
</evidence>
<dbReference type="Proteomes" id="UP000831327">
    <property type="component" value="Chromosome"/>
</dbReference>
<dbReference type="Gene3D" id="2.40.50.230">
    <property type="entry name" value="Gp5 N-terminal domain"/>
    <property type="match status" value="1"/>
</dbReference>
<dbReference type="Gene3D" id="4.10.220.110">
    <property type="match status" value="1"/>
</dbReference>
<dbReference type="Gene3D" id="2.30.110.50">
    <property type="match status" value="1"/>
</dbReference>
<dbReference type="SUPFAM" id="SSF69349">
    <property type="entry name" value="Phage fibre proteins"/>
    <property type="match status" value="1"/>
</dbReference>
<dbReference type="Gene3D" id="3.55.50.10">
    <property type="entry name" value="Baseplate protein-like domains"/>
    <property type="match status" value="1"/>
</dbReference>
<dbReference type="Pfam" id="PF05954">
    <property type="entry name" value="Phage_GPD"/>
    <property type="match status" value="1"/>
</dbReference>
<feature type="compositionally biased region" description="Basic and acidic residues" evidence="1">
    <location>
        <begin position="893"/>
        <end position="905"/>
    </location>
</feature>
<keyword evidence="4" id="KW-1185">Reference proteome</keyword>
<evidence type="ECO:0000313" key="4">
    <source>
        <dbReference type="Proteomes" id="UP000831327"/>
    </source>
</evidence>
<accession>A0ABN6P8P9</accession>
<dbReference type="Pfam" id="PF04717">
    <property type="entry name" value="Phage_base_V"/>
    <property type="match status" value="1"/>
</dbReference>
<feature type="region of interest" description="Disordered" evidence="1">
    <location>
        <begin position="626"/>
        <end position="655"/>
    </location>
</feature>
<gene>
    <name evidence="3" type="ORF">Rmf_39430</name>
</gene>
<sequence length="1016" mass="109435">MALKQNPKKRFLQVQTVLKDSADEDEDDNFVLIQARGAESMSAPYAYDLAVIGPRKRRPDPAVMVGSRASFGIKHVLNEGDDDVFKFVTRHGIIETFEDTGPLDDYRTYAMRLVPAFKLTAYETRYRVFEDRTLEQVLQEVLRPYPEIEINTSLMPDEGKEKIPYCVQFGETTFNFVHRLLERYGCFYRFEHELNLAREVMVMGGVGALPPVQVEVVDIDGGNPKHGRVTGFRRTAVMATRVAKVGNFNEINPATPYRGQADIAPAYDLWGDFPPHEAEAFPVPATVAPAPRDYAQRRMRQNESGVFGATGSTRNAEFRAGRKFVVHKDLTVSEEEPDKGQTGKTFLLRTCSVFAFDHSALIDLGDRIIDILGGLVGLGGGKEDIATAAAKGLLEQVKKNVEGTGKIIDWLEKKPGAENPSGLPGFLSSALGSAGSAVAGAVPLLLSTVKSVKELVESLMKETNGLSIAFDALPFDPPHLRDLLPMPGSTKPVAHGPHFAMVVGPDGIDTSGRDIHVDALGRVRIRFPWDPGPDSPHDPIGKEPLQTGRNTCFVRVSEGWAGERLGTQFLPRIGQEVLVGFIDGDPERPMVVGRVYNARGGTTQLPYLPASAQGKHLAVPDDLRGTETDQATRSGIRTKTTPRKPEGQSGFHMMRLDDRQGEEQFLLRSERRMDITAFGSRYDTTRGNLHVLVGGSSQEPGKPPPGGSIFVTAGGEYDLHVGKDQFESIDSAINITVTADKVQDVGAGWYTYATGNAVLDADEIILNAKKKITLKVGASSIVITPAAIDNDSAFYREQMGGSPSSGPVIELTAAADAAQADPGEPPDYLARLPKGGGGGRRKHTKSPQRTARIYAAKDGTLLVGKPDGRESGLRIKTDDPAFANEVVADLDRIRETPEGSKKIDDAINSDKPTVIEKAPSTDPPATGISPNHPPASVPAGQPTGRTNPDGTPETGTGMGTGSTIKYDPSAWPRAGDSASPTSAEQLEGSLDRSGQMRDGTVPPGTYNGQPAPGSTP</sequence>
<protein>
    <recommendedName>
        <fullName evidence="2">Gp5/Type VI secretion system Vgr protein OB-fold domain-containing protein</fullName>
    </recommendedName>
</protein>
<dbReference type="SUPFAM" id="SSF69255">
    <property type="entry name" value="gp5 N-terminal domain-like"/>
    <property type="match status" value="1"/>
</dbReference>